<accession>A0A8S0VRW3</accession>
<feature type="compositionally biased region" description="Low complexity" evidence="1">
    <location>
        <begin position="108"/>
        <end position="120"/>
    </location>
</feature>
<dbReference type="Proteomes" id="UP000467700">
    <property type="component" value="Unassembled WGS sequence"/>
</dbReference>
<sequence>MSTICGVCKGPHGCICSTHSHSQQSYHPAFTHSYPPIYQWPRTFPSAPVLPAQLPISFSNNGQAATSAYGFQNTFQATYGSTPAPPYPNEPPAFRVALSDHTPTFVNSSPPAAATSTSSASKKRKSGREGSSGRRKKQNTNVNTSGATPPVSATTLQPQAAPSAPAPSVPGVGPQHPSSQPPESRVAAHPSLLRRAGPTIAIEGSLLVSESRED</sequence>
<evidence type="ECO:0000313" key="3">
    <source>
        <dbReference type="Proteomes" id="UP000467700"/>
    </source>
</evidence>
<dbReference type="EMBL" id="CACVBS010000046">
    <property type="protein sequence ID" value="CAA7265009.1"/>
    <property type="molecule type" value="Genomic_DNA"/>
</dbReference>
<gene>
    <name evidence="2" type="ORF">AAE3_LOCUS7240</name>
</gene>
<reference evidence="2 3" key="1">
    <citation type="submission" date="2020-01" db="EMBL/GenBank/DDBJ databases">
        <authorList>
            <person name="Gupta K D."/>
        </authorList>
    </citation>
    <scope>NUCLEOTIDE SEQUENCE [LARGE SCALE GENOMIC DNA]</scope>
</reference>
<proteinExistence type="predicted"/>
<dbReference type="AlphaFoldDB" id="A0A8S0VRW3"/>
<feature type="compositionally biased region" description="Polar residues" evidence="1">
    <location>
        <begin position="139"/>
        <end position="156"/>
    </location>
</feature>
<organism evidence="2 3">
    <name type="scientific">Cyclocybe aegerita</name>
    <name type="common">Black poplar mushroom</name>
    <name type="synonym">Agrocybe aegerita</name>
    <dbReference type="NCBI Taxonomy" id="1973307"/>
    <lineage>
        <taxon>Eukaryota</taxon>
        <taxon>Fungi</taxon>
        <taxon>Dikarya</taxon>
        <taxon>Basidiomycota</taxon>
        <taxon>Agaricomycotina</taxon>
        <taxon>Agaricomycetes</taxon>
        <taxon>Agaricomycetidae</taxon>
        <taxon>Agaricales</taxon>
        <taxon>Agaricineae</taxon>
        <taxon>Bolbitiaceae</taxon>
        <taxon>Cyclocybe</taxon>
    </lineage>
</organism>
<protein>
    <submittedName>
        <fullName evidence="2">Uncharacterized protein</fullName>
    </submittedName>
</protein>
<comment type="caution">
    <text evidence="2">The sequence shown here is derived from an EMBL/GenBank/DDBJ whole genome shotgun (WGS) entry which is preliminary data.</text>
</comment>
<evidence type="ECO:0000313" key="2">
    <source>
        <dbReference type="EMBL" id="CAA7265009.1"/>
    </source>
</evidence>
<feature type="region of interest" description="Disordered" evidence="1">
    <location>
        <begin position="101"/>
        <end position="197"/>
    </location>
</feature>
<name>A0A8S0VRW3_CYCAE</name>
<keyword evidence="3" id="KW-1185">Reference proteome</keyword>
<evidence type="ECO:0000256" key="1">
    <source>
        <dbReference type="SAM" id="MobiDB-lite"/>
    </source>
</evidence>